<proteinExistence type="predicted"/>
<organism evidence="2 3">
    <name type="scientific">Podospora aff. communis PSN243</name>
    <dbReference type="NCBI Taxonomy" id="3040156"/>
    <lineage>
        <taxon>Eukaryota</taxon>
        <taxon>Fungi</taxon>
        <taxon>Dikarya</taxon>
        <taxon>Ascomycota</taxon>
        <taxon>Pezizomycotina</taxon>
        <taxon>Sordariomycetes</taxon>
        <taxon>Sordariomycetidae</taxon>
        <taxon>Sordariales</taxon>
        <taxon>Podosporaceae</taxon>
        <taxon>Podospora</taxon>
    </lineage>
</organism>
<evidence type="ECO:0000256" key="1">
    <source>
        <dbReference type="SAM" id="MobiDB-lite"/>
    </source>
</evidence>
<name>A0AAV9GS14_9PEZI</name>
<feature type="compositionally biased region" description="Polar residues" evidence="1">
    <location>
        <begin position="28"/>
        <end position="55"/>
    </location>
</feature>
<dbReference type="Proteomes" id="UP001321760">
    <property type="component" value="Unassembled WGS sequence"/>
</dbReference>
<sequence>MGGLIPLVLGSGNRTSFISSPTRMSFVSSPTAISQPSLPTRPSQPSHQRSASAGSTPILRPRLSKRLSHSAPVSLPVIPYTPTEWRRAIADVKRQHIARRYRACAARCNEILDNIKDASQVEPVYIIYLHFYAATSMELCARTLPPISPSRNSLLQQARTHFDKAAALIDTAESSVVTRTRTYSVSSRSSSCHSPAGSVSSRAATPDTRLSSPTDSVCSFEELEKPQTPALALNGKRVKKVSFSLPHEETIRIPEPLIRPDSPTLGFDDEYFHNGAARQDLPEPPKAALKFQEIEMPLQLPTVVETEPLQLIPEDDSFLIARSVDRYCENLSALRAQLARHSASVDELLSGAKDSEAPRSLLLVAAETVRASSRLSNISDSDDLRKVDRQARIERLRKNGWQRKRFDARRYEELCETVMSELA</sequence>
<protein>
    <submittedName>
        <fullName evidence="2">Uncharacterized protein</fullName>
    </submittedName>
</protein>
<comment type="caution">
    <text evidence="2">The sequence shown here is derived from an EMBL/GenBank/DDBJ whole genome shotgun (WGS) entry which is preliminary data.</text>
</comment>
<dbReference type="EMBL" id="MU865927">
    <property type="protein sequence ID" value="KAK4451624.1"/>
    <property type="molecule type" value="Genomic_DNA"/>
</dbReference>
<feature type="region of interest" description="Disordered" evidence="1">
    <location>
        <begin position="28"/>
        <end position="58"/>
    </location>
</feature>
<keyword evidence="3" id="KW-1185">Reference proteome</keyword>
<evidence type="ECO:0000313" key="2">
    <source>
        <dbReference type="EMBL" id="KAK4451624.1"/>
    </source>
</evidence>
<accession>A0AAV9GS14</accession>
<feature type="compositionally biased region" description="Polar residues" evidence="1">
    <location>
        <begin position="197"/>
        <end position="216"/>
    </location>
</feature>
<evidence type="ECO:0000313" key="3">
    <source>
        <dbReference type="Proteomes" id="UP001321760"/>
    </source>
</evidence>
<feature type="region of interest" description="Disordered" evidence="1">
    <location>
        <begin position="187"/>
        <end position="216"/>
    </location>
</feature>
<reference evidence="2" key="2">
    <citation type="submission" date="2023-05" db="EMBL/GenBank/DDBJ databases">
        <authorList>
            <consortium name="Lawrence Berkeley National Laboratory"/>
            <person name="Steindorff A."/>
            <person name="Hensen N."/>
            <person name="Bonometti L."/>
            <person name="Westerberg I."/>
            <person name="Brannstrom I.O."/>
            <person name="Guillou S."/>
            <person name="Cros-Aarteil S."/>
            <person name="Calhoun S."/>
            <person name="Haridas S."/>
            <person name="Kuo A."/>
            <person name="Mondo S."/>
            <person name="Pangilinan J."/>
            <person name="Riley R."/>
            <person name="Labutti K."/>
            <person name="Andreopoulos B."/>
            <person name="Lipzen A."/>
            <person name="Chen C."/>
            <person name="Yanf M."/>
            <person name="Daum C."/>
            <person name="Ng V."/>
            <person name="Clum A."/>
            <person name="Ohm R."/>
            <person name="Martin F."/>
            <person name="Silar P."/>
            <person name="Natvig D."/>
            <person name="Lalanne C."/>
            <person name="Gautier V."/>
            <person name="Ament-Velasquez S.L."/>
            <person name="Kruys A."/>
            <person name="Hutchinson M.I."/>
            <person name="Powell A.J."/>
            <person name="Barry K."/>
            <person name="Miller A.N."/>
            <person name="Grigoriev I.V."/>
            <person name="Debuchy R."/>
            <person name="Gladieux P."/>
            <person name="Thoren M.H."/>
            <person name="Johannesson H."/>
        </authorList>
    </citation>
    <scope>NUCLEOTIDE SEQUENCE</scope>
    <source>
        <strain evidence="2">PSN243</strain>
    </source>
</reference>
<gene>
    <name evidence="2" type="ORF">QBC34DRAFT_49449</name>
</gene>
<dbReference type="AlphaFoldDB" id="A0AAV9GS14"/>
<reference evidence="2" key="1">
    <citation type="journal article" date="2023" name="Mol. Phylogenet. Evol.">
        <title>Genome-scale phylogeny and comparative genomics of the fungal order Sordariales.</title>
        <authorList>
            <person name="Hensen N."/>
            <person name="Bonometti L."/>
            <person name="Westerberg I."/>
            <person name="Brannstrom I.O."/>
            <person name="Guillou S."/>
            <person name="Cros-Aarteil S."/>
            <person name="Calhoun S."/>
            <person name="Haridas S."/>
            <person name="Kuo A."/>
            <person name="Mondo S."/>
            <person name="Pangilinan J."/>
            <person name="Riley R."/>
            <person name="LaButti K."/>
            <person name="Andreopoulos B."/>
            <person name="Lipzen A."/>
            <person name="Chen C."/>
            <person name="Yan M."/>
            <person name="Daum C."/>
            <person name="Ng V."/>
            <person name="Clum A."/>
            <person name="Steindorff A."/>
            <person name="Ohm R.A."/>
            <person name="Martin F."/>
            <person name="Silar P."/>
            <person name="Natvig D.O."/>
            <person name="Lalanne C."/>
            <person name="Gautier V."/>
            <person name="Ament-Velasquez S.L."/>
            <person name="Kruys A."/>
            <person name="Hutchinson M.I."/>
            <person name="Powell A.J."/>
            <person name="Barry K."/>
            <person name="Miller A.N."/>
            <person name="Grigoriev I.V."/>
            <person name="Debuchy R."/>
            <person name="Gladieux P."/>
            <person name="Hiltunen Thoren M."/>
            <person name="Johannesson H."/>
        </authorList>
    </citation>
    <scope>NUCLEOTIDE SEQUENCE</scope>
    <source>
        <strain evidence="2">PSN243</strain>
    </source>
</reference>